<dbReference type="PANTHER" id="PTHR43048:SF3">
    <property type="entry name" value="METHYLMALONYL-COA EPIMERASE, MITOCHONDRIAL"/>
    <property type="match status" value="1"/>
</dbReference>
<dbReference type="GO" id="GO:0004493">
    <property type="term" value="F:methylmalonyl-CoA epimerase activity"/>
    <property type="evidence" value="ECO:0007669"/>
    <property type="project" value="TreeGrafter"/>
</dbReference>
<proteinExistence type="predicted"/>
<dbReference type="Proteomes" id="UP000315217">
    <property type="component" value="Unassembled WGS sequence"/>
</dbReference>
<comment type="caution">
    <text evidence="3">The sequence shown here is derived from an EMBL/GenBank/DDBJ whole genome shotgun (WGS) entry which is preliminary data.</text>
</comment>
<dbReference type="PANTHER" id="PTHR43048">
    <property type="entry name" value="METHYLMALONYL-COA EPIMERASE"/>
    <property type="match status" value="1"/>
</dbReference>
<reference evidence="5 6" key="1">
    <citation type="journal article" date="2019" name="Nat. Microbiol.">
        <title>Mediterranean grassland soil C-N compound turnover is dependent on rainfall and depth, and is mediated by genomically divergent microorganisms.</title>
        <authorList>
            <person name="Diamond S."/>
            <person name="Andeer P.F."/>
            <person name="Li Z."/>
            <person name="Crits-Christoph A."/>
            <person name="Burstein D."/>
            <person name="Anantharaman K."/>
            <person name="Lane K.R."/>
            <person name="Thomas B.C."/>
            <person name="Pan C."/>
            <person name="Northen T.R."/>
            <person name="Banfield J.F."/>
        </authorList>
    </citation>
    <scope>NUCLEOTIDE SEQUENCE [LARGE SCALE GENOMIC DNA]</scope>
    <source>
        <strain evidence="3">NP_1</strain>
        <strain evidence="4">NP_2</strain>
    </source>
</reference>
<evidence type="ECO:0000313" key="3">
    <source>
        <dbReference type="EMBL" id="TMJ08296.1"/>
    </source>
</evidence>
<evidence type="ECO:0000256" key="1">
    <source>
        <dbReference type="ARBA" id="ARBA00022723"/>
    </source>
</evidence>
<dbReference type="InterPro" id="IPR051785">
    <property type="entry name" value="MMCE/EMCE_epimerase"/>
</dbReference>
<dbReference type="GO" id="GO:0046491">
    <property type="term" value="P:L-methylmalonyl-CoA metabolic process"/>
    <property type="evidence" value="ECO:0007669"/>
    <property type="project" value="TreeGrafter"/>
</dbReference>
<evidence type="ECO:0000259" key="2">
    <source>
        <dbReference type="PROSITE" id="PS51819"/>
    </source>
</evidence>
<dbReference type="GO" id="GO:0046872">
    <property type="term" value="F:metal ion binding"/>
    <property type="evidence" value="ECO:0007669"/>
    <property type="project" value="UniProtKB-KW"/>
</dbReference>
<dbReference type="EMBL" id="VBAJ01000085">
    <property type="protein sequence ID" value="TMJ08712.1"/>
    <property type="molecule type" value="Genomic_DNA"/>
</dbReference>
<dbReference type="EMBL" id="VBAI01000203">
    <property type="protein sequence ID" value="TMJ08296.1"/>
    <property type="molecule type" value="Genomic_DNA"/>
</dbReference>
<accession>A0A537LJY0</accession>
<evidence type="ECO:0000313" key="5">
    <source>
        <dbReference type="Proteomes" id="UP000315217"/>
    </source>
</evidence>
<gene>
    <name evidence="3" type="ORF">E6G98_12355</name>
    <name evidence="4" type="ORF">E6G99_03970</name>
</gene>
<sequence length="143" mass="15417">MTGAVPPKFHGLHHIGVVVRDARAAAERLRPLGLEVFAWEDYGPGLLRIAFVHLGGVLLELIEPLTTDGFNAEWLRRRGEGIQHIALLVDDIYTALAALKARGVALRDETPQPGAGNTLIAFLAHDPSDGFLVELTQPRDGAG</sequence>
<dbReference type="SUPFAM" id="SSF54593">
    <property type="entry name" value="Glyoxalase/Bleomycin resistance protein/Dihydroxybiphenyl dioxygenase"/>
    <property type="match status" value="1"/>
</dbReference>
<name>A0A537LJY0_9BACT</name>
<evidence type="ECO:0000313" key="6">
    <source>
        <dbReference type="Proteomes" id="UP000318661"/>
    </source>
</evidence>
<dbReference type="PROSITE" id="PS51819">
    <property type="entry name" value="VOC"/>
    <property type="match status" value="1"/>
</dbReference>
<evidence type="ECO:0000313" key="4">
    <source>
        <dbReference type="EMBL" id="TMJ08712.1"/>
    </source>
</evidence>
<dbReference type="Gene3D" id="3.10.180.10">
    <property type="entry name" value="2,3-Dihydroxybiphenyl 1,2-Dioxygenase, domain 1"/>
    <property type="match status" value="1"/>
</dbReference>
<protein>
    <submittedName>
        <fullName evidence="3">Methylmalonyl-CoA epimerase</fullName>
    </submittedName>
</protein>
<dbReference type="InterPro" id="IPR037523">
    <property type="entry name" value="VOC_core"/>
</dbReference>
<dbReference type="Pfam" id="PF13669">
    <property type="entry name" value="Glyoxalase_4"/>
    <property type="match status" value="1"/>
</dbReference>
<feature type="domain" description="VOC" evidence="2">
    <location>
        <begin position="11"/>
        <end position="138"/>
    </location>
</feature>
<dbReference type="AlphaFoldDB" id="A0A537LJY0"/>
<dbReference type="InterPro" id="IPR029068">
    <property type="entry name" value="Glyas_Bleomycin-R_OHBP_Dase"/>
</dbReference>
<organism evidence="3 5">
    <name type="scientific">Candidatus Segetimicrobium genomatis</name>
    <dbReference type="NCBI Taxonomy" id="2569760"/>
    <lineage>
        <taxon>Bacteria</taxon>
        <taxon>Bacillati</taxon>
        <taxon>Candidatus Sysuimicrobiota</taxon>
        <taxon>Candidatus Sysuimicrobiia</taxon>
        <taxon>Candidatus Sysuimicrobiales</taxon>
        <taxon>Candidatus Segetimicrobiaceae</taxon>
        <taxon>Candidatus Segetimicrobium</taxon>
    </lineage>
</organism>
<dbReference type="Proteomes" id="UP000318661">
    <property type="component" value="Unassembled WGS sequence"/>
</dbReference>
<keyword evidence="1" id="KW-0479">Metal-binding</keyword>